<dbReference type="PANTHER" id="PTHR43214:SF24">
    <property type="entry name" value="TRANSCRIPTIONAL REGULATORY PROTEIN NARL-RELATED"/>
    <property type="match status" value="1"/>
</dbReference>
<dbReference type="Pfam" id="PF00072">
    <property type="entry name" value="Response_reg"/>
    <property type="match status" value="1"/>
</dbReference>
<dbReference type="SMART" id="SM00448">
    <property type="entry name" value="REC"/>
    <property type="match status" value="1"/>
</dbReference>
<dbReference type="Pfam" id="PF00196">
    <property type="entry name" value="GerE"/>
    <property type="match status" value="1"/>
</dbReference>
<dbReference type="EMBL" id="BAAANY010000002">
    <property type="protein sequence ID" value="GAA1659053.1"/>
    <property type="molecule type" value="Genomic_DNA"/>
</dbReference>
<evidence type="ECO:0000259" key="7">
    <source>
        <dbReference type="PROSITE" id="PS50110"/>
    </source>
</evidence>
<protein>
    <submittedName>
        <fullName evidence="8">Response regulator transcription factor</fullName>
    </submittedName>
</protein>
<dbReference type="CDD" id="cd06170">
    <property type="entry name" value="LuxR_C_like"/>
    <property type="match status" value="1"/>
</dbReference>
<dbReference type="SMART" id="SM00421">
    <property type="entry name" value="HTH_LUXR"/>
    <property type="match status" value="1"/>
</dbReference>
<dbReference type="PROSITE" id="PS50043">
    <property type="entry name" value="HTH_LUXR_2"/>
    <property type="match status" value="1"/>
</dbReference>
<evidence type="ECO:0000256" key="4">
    <source>
        <dbReference type="ARBA" id="ARBA00023163"/>
    </source>
</evidence>
<keyword evidence="9" id="KW-1185">Reference proteome</keyword>
<keyword evidence="1 5" id="KW-0597">Phosphoprotein</keyword>
<evidence type="ECO:0000259" key="6">
    <source>
        <dbReference type="PROSITE" id="PS50043"/>
    </source>
</evidence>
<dbReference type="SUPFAM" id="SSF46894">
    <property type="entry name" value="C-terminal effector domain of the bipartite response regulators"/>
    <property type="match status" value="1"/>
</dbReference>
<name>A0ABP4RPC2_9ACTN</name>
<evidence type="ECO:0000256" key="3">
    <source>
        <dbReference type="ARBA" id="ARBA00023125"/>
    </source>
</evidence>
<feature type="domain" description="HTH luxR-type" evidence="6">
    <location>
        <begin position="151"/>
        <end position="216"/>
    </location>
</feature>
<feature type="modified residue" description="4-aspartylphosphate" evidence="5">
    <location>
        <position position="56"/>
    </location>
</feature>
<dbReference type="InterPro" id="IPR016032">
    <property type="entry name" value="Sig_transdc_resp-reg_C-effctor"/>
</dbReference>
<evidence type="ECO:0000313" key="9">
    <source>
        <dbReference type="Proteomes" id="UP001500618"/>
    </source>
</evidence>
<dbReference type="Proteomes" id="UP001500618">
    <property type="component" value="Unassembled WGS sequence"/>
</dbReference>
<evidence type="ECO:0000256" key="1">
    <source>
        <dbReference type="ARBA" id="ARBA00022553"/>
    </source>
</evidence>
<keyword evidence="2" id="KW-0805">Transcription regulation</keyword>
<organism evidence="8 9">
    <name type="scientific">Fodinicola feengrottensis</name>
    <dbReference type="NCBI Taxonomy" id="435914"/>
    <lineage>
        <taxon>Bacteria</taxon>
        <taxon>Bacillati</taxon>
        <taxon>Actinomycetota</taxon>
        <taxon>Actinomycetes</taxon>
        <taxon>Mycobacteriales</taxon>
        <taxon>Fodinicola</taxon>
    </lineage>
</organism>
<accession>A0ABP4RPC2</accession>
<proteinExistence type="predicted"/>
<sequence>MSRIRVLIADDHALVRAGFRTLVETEDDLELVGEASTGHEVLDLVRKVRADVVLMDIRMPELDGIEATQRITADEDLAGVHVLILTTFDHDEHVLAALRAGASGFLVKDTDPVELLRAIRVVASGDGLLSPGVTRRMIARIAASPGPSTVDNAALAALTEREREVVTLVAEGLNNDDIAERLFISPTTAKTHVSRALVKLDARDRAQLVAMAYRSGLVTPPR</sequence>
<dbReference type="PANTHER" id="PTHR43214">
    <property type="entry name" value="TWO-COMPONENT RESPONSE REGULATOR"/>
    <property type="match status" value="1"/>
</dbReference>
<gene>
    <name evidence="8" type="ORF">GCM10009765_05500</name>
</gene>
<dbReference type="InterPro" id="IPR039420">
    <property type="entry name" value="WalR-like"/>
</dbReference>
<dbReference type="PROSITE" id="PS50110">
    <property type="entry name" value="RESPONSE_REGULATORY"/>
    <property type="match status" value="1"/>
</dbReference>
<evidence type="ECO:0000313" key="8">
    <source>
        <dbReference type="EMBL" id="GAA1659053.1"/>
    </source>
</evidence>
<dbReference type="Gene3D" id="3.40.50.2300">
    <property type="match status" value="1"/>
</dbReference>
<dbReference type="CDD" id="cd17535">
    <property type="entry name" value="REC_NarL-like"/>
    <property type="match status" value="1"/>
</dbReference>
<comment type="caution">
    <text evidence="8">The sequence shown here is derived from an EMBL/GenBank/DDBJ whole genome shotgun (WGS) entry which is preliminary data.</text>
</comment>
<dbReference type="InterPro" id="IPR000792">
    <property type="entry name" value="Tscrpt_reg_LuxR_C"/>
</dbReference>
<dbReference type="InterPro" id="IPR011006">
    <property type="entry name" value="CheY-like_superfamily"/>
</dbReference>
<keyword evidence="3" id="KW-0238">DNA-binding</keyword>
<dbReference type="PRINTS" id="PR00038">
    <property type="entry name" value="HTHLUXR"/>
</dbReference>
<dbReference type="RefSeq" id="WP_344306805.1">
    <property type="nucleotide sequence ID" value="NZ_BAAANY010000002.1"/>
</dbReference>
<dbReference type="InterPro" id="IPR001789">
    <property type="entry name" value="Sig_transdc_resp-reg_receiver"/>
</dbReference>
<feature type="domain" description="Response regulatory" evidence="7">
    <location>
        <begin position="5"/>
        <end position="123"/>
    </location>
</feature>
<evidence type="ECO:0000256" key="5">
    <source>
        <dbReference type="PROSITE-ProRule" id="PRU00169"/>
    </source>
</evidence>
<evidence type="ECO:0000256" key="2">
    <source>
        <dbReference type="ARBA" id="ARBA00023015"/>
    </source>
</evidence>
<keyword evidence="4" id="KW-0804">Transcription</keyword>
<reference evidence="9" key="1">
    <citation type="journal article" date="2019" name="Int. J. Syst. Evol. Microbiol.">
        <title>The Global Catalogue of Microorganisms (GCM) 10K type strain sequencing project: providing services to taxonomists for standard genome sequencing and annotation.</title>
        <authorList>
            <consortium name="The Broad Institute Genomics Platform"/>
            <consortium name="The Broad Institute Genome Sequencing Center for Infectious Disease"/>
            <person name="Wu L."/>
            <person name="Ma J."/>
        </authorList>
    </citation>
    <scope>NUCLEOTIDE SEQUENCE [LARGE SCALE GENOMIC DNA]</scope>
    <source>
        <strain evidence="9">JCM 14718</strain>
    </source>
</reference>
<dbReference type="InterPro" id="IPR058245">
    <property type="entry name" value="NreC/VraR/RcsB-like_REC"/>
</dbReference>
<dbReference type="SUPFAM" id="SSF52172">
    <property type="entry name" value="CheY-like"/>
    <property type="match status" value="1"/>
</dbReference>